<evidence type="ECO:0000313" key="2">
    <source>
        <dbReference type="EMBL" id="EKR65147.1"/>
    </source>
</evidence>
<reference evidence="2 3" key="1">
    <citation type="submission" date="2012-10" db="EMBL/GenBank/DDBJ databases">
        <authorList>
            <person name="Harkins D.M."/>
            <person name="Durkin A.S."/>
            <person name="Brinkac L.M."/>
            <person name="Haft D.H."/>
            <person name="Selengut J.D."/>
            <person name="Sanka R."/>
            <person name="DePew J."/>
            <person name="Purushe J."/>
            <person name="Whelen A.C."/>
            <person name="Vinetz J.M."/>
            <person name="Sutton G.G."/>
            <person name="Nierman W.C."/>
            <person name="Fouts D.E."/>
        </authorList>
    </citation>
    <scope>NUCLEOTIDE SEQUENCE [LARGE SCALE GENOMIC DNA]</scope>
    <source>
        <strain evidence="2 3">2006001853</strain>
    </source>
</reference>
<evidence type="ECO:0000313" key="3">
    <source>
        <dbReference type="Proteomes" id="UP000001338"/>
    </source>
</evidence>
<organism evidence="2 3">
    <name type="scientific">Leptospira weilii str. 2006001853</name>
    <dbReference type="NCBI Taxonomy" id="1001589"/>
    <lineage>
        <taxon>Bacteria</taxon>
        <taxon>Pseudomonadati</taxon>
        <taxon>Spirochaetota</taxon>
        <taxon>Spirochaetia</taxon>
        <taxon>Leptospirales</taxon>
        <taxon>Leptospiraceae</taxon>
        <taxon>Leptospira</taxon>
    </lineage>
</organism>
<gene>
    <name evidence="2" type="ORF">LEP1GSC036_0423</name>
</gene>
<accession>A0A828Z1N9</accession>
<name>A0A828Z1N9_9LEPT</name>
<keyword evidence="1" id="KW-0472">Membrane</keyword>
<proteinExistence type="predicted"/>
<keyword evidence="1" id="KW-1133">Transmembrane helix</keyword>
<keyword evidence="1" id="KW-0812">Transmembrane</keyword>
<feature type="transmembrane region" description="Helical" evidence="1">
    <location>
        <begin position="21"/>
        <end position="43"/>
    </location>
</feature>
<sequence length="61" mass="7554">MFDFAKVRRFSKNKSNQEFQIFIFIFKNYNFINKIIMILFKFVRVAIRLNDRNITFPINRS</sequence>
<evidence type="ECO:0000256" key="1">
    <source>
        <dbReference type="SAM" id="Phobius"/>
    </source>
</evidence>
<protein>
    <submittedName>
        <fullName evidence="2">Uncharacterized protein</fullName>
    </submittedName>
</protein>
<comment type="caution">
    <text evidence="2">The sequence shown here is derived from an EMBL/GenBank/DDBJ whole genome shotgun (WGS) entry which is preliminary data.</text>
</comment>
<dbReference type="AlphaFoldDB" id="A0A828Z1N9"/>
<dbReference type="Proteomes" id="UP000001338">
    <property type="component" value="Unassembled WGS sequence"/>
</dbReference>
<dbReference type="EMBL" id="AFLV02000023">
    <property type="protein sequence ID" value="EKR65147.1"/>
    <property type="molecule type" value="Genomic_DNA"/>
</dbReference>